<evidence type="ECO:0000256" key="1">
    <source>
        <dbReference type="ARBA" id="ARBA00022533"/>
    </source>
</evidence>
<dbReference type="EMBL" id="PNBA02000021">
    <property type="protein sequence ID" value="KAG6388011.1"/>
    <property type="molecule type" value="Genomic_DNA"/>
</dbReference>
<dbReference type="InterPro" id="IPR035966">
    <property type="entry name" value="PKF_sf"/>
</dbReference>
<evidence type="ECO:0000313" key="2">
    <source>
        <dbReference type="EMBL" id="KAG6388011.1"/>
    </source>
</evidence>
<evidence type="ECO:0008006" key="4">
    <source>
        <dbReference type="Google" id="ProtNLM"/>
    </source>
</evidence>
<keyword evidence="3" id="KW-1185">Reference proteome</keyword>
<dbReference type="SUPFAM" id="SSF53784">
    <property type="entry name" value="Phosphofructokinase"/>
    <property type="match status" value="1"/>
</dbReference>
<dbReference type="InterPro" id="IPR050929">
    <property type="entry name" value="PFKA"/>
</dbReference>
<dbReference type="AlphaFoldDB" id="A0A8X8W4S7"/>
<reference evidence="2" key="2">
    <citation type="submission" date="2020-08" db="EMBL/GenBank/DDBJ databases">
        <title>Plant Genome Project.</title>
        <authorList>
            <person name="Zhang R.-G."/>
        </authorList>
    </citation>
    <scope>NUCLEOTIDE SEQUENCE</scope>
    <source>
        <strain evidence="2">Huo1</strain>
        <tissue evidence="2">Leaf</tissue>
    </source>
</reference>
<dbReference type="PANTHER" id="PTHR45770">
    <property type="entry name" value="ATP-DEPENDENT 6-PHOSPHOFRUCTOKINASE 1"/>
    <property type="match status" value="1"/>
</dbReference>
<keyword evidence="1" id="KW-0021">Allosteric enzyme</keyword>
<evidence type="ECO:0000313" key="3">
    <source>
        <dbReference type="Proteomes" id="UP000298416"/>
    </source>
</evidence>
<accession>A0A8X8W4S7</accession>
<dbReference type="Gene3D" id="3.40.50.460">
    <property type="entry name" value="Phosphofructokinase domain"/>
    <property type="match status" value="1"/>
</dbReference>
<proteinExistence type="predicted"/>
<protein>
    <recommendedName>
        <fullName evidence="4">6-phosphofructokinase 1</fullName>
    </recommendedName>
</protein>
<dbReference type="GO" id="GO:0003872">
    <property type="term" value="F:6-phosphofructokinase activity"/>
    <property type="evidence" value="ECO:0007669"/>
    <property type="project" value="InterPro"/>
</dbReference>
<comment type="caution">
    <text evidence="2">The sequence shown here is derived from an EMBL/GenBank/DDBJ whole genome shotgun (WGS) entry which is preliminary data.</text>
</comment>
<gene>
    <name evidence="2" type="ORF">SASPL_153208</name>
</gene>
<sequence>MDIVVAEGAGEDLLAAKNERDASGNKLLQDVGLWLSQRIKEHYSKEKKLPITLKYVDPTYMIRAIPSNASDNVYCTLLAQSAVHGAMYCQVLQASLVAL</sequence>
<organism evidence="2">
    <name type="scientific">Salvia splendens</name>
    <name type="common">Scarlet sage</name>
    <dbReference type="NCBI Taxonomy" id="180675"/>
    <lineage>
        <taxon>Eukaryota</taxon>
        <taxon>Viridiplantae</taxon>
        <taxon>Streptophyta</taxon>
        <taxon>Embryophyta</taxon>
        <taxon>Tracheophyta</taxon>
        <taxon>Spermatophyta</taxon>
        <taxon>Magnoliopsida</taxon>
        <taxon>eudicotyledons</taxon>
        <taxon>Gunneridae</taxon>
        <taxon>Pentapetalae</taxon>
        <taxon>asterids</taxon>
        <taxon>lamiids</taxon>
        <taxon>Lamiales</taxon>
        <taxon>Lamiaceae</taxon>
        <taxon>Nepetoideae</taxon>
        <taxon>Mentheae</taxon>
        <taxon>Salviinae</taxon>
        <taxon>Salvia</taxon>
        <taxon>Salvia subgen. Calosphace</taxon>
        <taxon>core Calosphace</taxon>
    </lineage>
</organism>
<reference evidence="2" key="1">
    <citation type="submission" date="2018-01" db="EMBL/GenBank/DDBJ databases">
        <authorList>
            <person name="Mao J.F."/>
        </authorList>
    </citation>
    <scope>NUCLEOTIDE SEQUENCE</scope>
    <source>
        <strain evidence="2">Huo1</strain>
        <tissue evidence="2">Leaf</tissue>
    </source>
</reference>
<name>A0A8X8W4S7_SALSN</name>
<dbReference type="Proteomes" id="UP000298416">
    <property type="component" value="Unassembled WGS sequence"/>
</dbReference>